<comment type="catalytic activity">
    <reaction evidence="7">
        <text>NAD(+) + H2O = ADP-D-ribose + nicotinamide + H(+)</text>
        <dbReference type="Rhea" id="RHEA:16301"/>
        <dbReference type="ChEBI" id="CHEBI:15377"/>
        <dbReference type="ChEBI" id="CHEBI:15378"/>
        <dbReference type="ChEBI" id="CHEBI:17154"/>
        <dbReference type="ChEBI" id="CHEBI:57540"/>
        <dbReference type="ChEBI" id="CHEBI:57967"/>
        <dbReference type="EC" id="3.2.2.6"/>
    </reaction>
    <physiologicalReaction direction="left-to-right" evidence="7">
        <dbReference type="Rhea" id="RHEA:16302"/>
    </physiologicalReaction>
</comment>
<dbReference type="SUPFAM" id="SSF52058">
    <property type="entry name" value="L domain-like"/>
    <property type="match status" value="1"/>
</dbReference>
<name>A0A087FXY1_ARAAL</name>
<dbReference type="GO" id="GO:0007165">
    <property type="term" value="P:signal transduction"/>
    <property type="evidence" value="ECO:0007669"/>
    <property type="project" value="InterPro"/>
</dbReference>
<dbReference type="Gramene" id="KFK22483">
    <property type="protein sequence ID" value="KFK22483"/>
    <property type="gene ID" value="AALP_AAs46524U000200"/>
</dbReference>
<dbReference type="FunFam" id="3.40.50.300:FF:001002">
    <property type="entry name" value="Disease resistance protein (TIR-NBS-LRR class)"/>
    <property type="match status" value="1"/>
</dbReference>
<feature type="compositionally biased region" description="Basic and acidic residues" evidence="8">
    <location>
        <begin position="1060"/>
        <end position="1072"/>
    </location>
</feature>
<keyword evidence="2" id="KW-0433">Leucine-rich repeat</keyword>
<evidence type="ECO:0000313" key="11">
    <source>
        <dbReference type="Proteomes" id="UP000029120"/>
    </source>
</evidence>
<dbReference type="Gene3D" id="1.10.8.430">
    <property type="entry name" value="Helical domain of apoptotic protease-activating factors"/>
    <property type="match status" value="1"/>
</dbReference>
<dbReference type="eggNOG" id="ENOG502QQ7T">
    <property type="taxonomic scope" value="Eukaryota"/>
</dbReference>
<keyword evidence="4" id="KW-0378">Hydrolase</keyword>
<keyword evidence="5" id="KW-0611">Plant defense</keyword>
<keyword evidence="11" id="KW-1185">Reference proteome</keyword>
<gene>
    <name evidence="10" type="ORF">AALP_AAs46524U000200</name>
</gene>
<evidence type="ECO:0000259" key="9">
    <source>
        <dbReference type="PROSITE" id="PS50104"/>
    </source>
</evidence>
<dbReference type="InterPro" id="IPR032675">
    <property type="entry name" value="LRR_dom_sf"/>
</dbReference>
<dbReference type="PRINTS" id="PR00364">
    <property type="entry name" value="DISEASERSIST"/>
</dbReference>
<dbReference type="SMART" id="SM00255">
    <property type="entry name" value="TIR"/>
    <property type="match status" value="1"/>
</dbReference>
<dbReference type="Pfam" id="PF00931">
    <property type="entry name" value="NB-ARC"/>
    <property type="match status" value="1"/>
</dbReference>
<dbReference type="SUPFAM" id="SSF52540">
    <property type="entry name" value="P-loop containing nucleoside triphosphate hydrolases"/>
    <property type="match status" value="1"/>
</dbReference>
<accession>A0A087FXY1</accession>
<dbReference type="InterPro" id="IPR027417">
    <property type="entry name" value="P-loop_NTPase"/>
</dbReference>
<organism evidence="10 11">
    <name type="scientific">Arabis alpina</name>
    <name type="common">Alpine rock-cress</name>
    <dbReference type="NCBI Taxonomy" id="50452"/>
    <lineage>
        <taxon>Eukaryota</taxon>
        <taxon>Viridiplantae</taxon>
        <taxon>Streptophyta</taxon>
        <taxon>Embryophyta</taxon>
        <taxon>Tracheophyta</taxon>
        <taxon>Spermatophyta</taxon>
        <taxon>Magnoliopsida</taxon>
        <taxon>eudicotyledons</taxon>
        <taxon>Gunneridae</taxon>
        <taxon>Pentapetalae</taxon>
        <taxon>rosids</taxon>
        <taxon>malvids</taxon>
        <taxon>Brassicales</taxon>
        <taxon>Brassicaceae</taxon>
        <taxon>Arabideae</taxon>
        <taxon>Arabis</taxon>
    </lineage>
</organism>
<dbReference type="GO" id="GO:0043531">
    <property type="term" value="F:ADP binding"/>
    <property type="evidence" value="ECO:0007669"/>
    <property type="project" value="InterPro"/>
</dbReference>
<dbReference type="Gene3D" id="3.40.50.300">
    <property type="entry name" value="P-loop containing nucleotide triphosphate hydrolases"/>
    <property type="match status" value="1"/>
</dbReference>
<proteinExistence type="predicted"/>
<dbReference type="InterPro" id="IPR058192">
    <property type="entry name" value="WHD_ROQ1-like"/>
</dbReference>
<dbReference type="FunFam" id="3.40.50.10140:FF:000007">
    <property type="entry name" value="Disease resistance protein (TIR-NBS-LRR class)"/>
    <property type="match status" value="1"/>
</dbReference>
<evidence type="ECO:0000256" key="1">
    <source>
        <dbReference type="ARBA" id="ARBA00011982"/>
    </source>
</evidence>
<dbReference type="Pfam" id="PF07725">
    <property type="entry name" value="LRR_3"/>
    <property type="match status" value="1"/>
</dbReference>
<dbReference type="Pfam" id="PF01582">
    <property type="entry name" value="TIR"/>
    <property type="match status" value="1"/>
</dbReference>
<dbReference type="InterPro" id="IPR000157">
    <property type="entry name" value="TIR_dom"/>
</dbReference>
<sequence>MASSSSSSSTPTWKYDVFPSFSGEDVRKSFLSHLLHAFKRIAIISFIDNGIERSHLIADELLLAIRQSRISIVIFSNKYVSSTWCLNELAEIHDCHEESDQMVIPIFYEVDPSHVRKQTGEFGKAFDMTCKGKTEDHIERWKKALAKVAGLAGYDSQNWKDEAEAIELISTDVSNKLLLAPLDDFRDFVGMQAHVKTIMDSKLCLDSGEVRMIGIWGPSGIGKSTIATALFNRLSSTQFDHRAFLTYERDKKIADVRVKLTWAEEFLSKILCQTDIKINSLGVVEQRLKHRKVLVVLDNVDDLELLKTLVGKTEWFGFGSRIIVTTQDKEILKAHEIDLIYEVEFPSKDLALQMFCQSAFGQTSPPDGFMELAVEIVQLAGKLPLGLNVLGSSLKGKKDKEKCVDKEKWVDMMPRLRNGLNKNIDTTLRICYDGLSEEDDQDIFVYIACLFNGQSVHYIKNLLHDSLSVITSLDTLADKSLIRKIGPHHVVQMHILLQKLGRKIACEESITNPKPNPNPGEHRFLLNAKEISDVFEDNTGTNKVLGIHCNISEIDGPLSMNENSFKGMSNLRFLKIYKERSGPETGEVRLDLPEGLVFLPKKLRSLQWDEYPAECIPSTFKAEHLVELTMQRSKLKKLWERTQRLRSLRKMNLSYSRDLEEIPDLSDAKNLIKLVLNYCKSLVTLPSSIRGLNKLTWIWMHGCTKLEVLPTDVNLESLYLLDLRGCSKLRSFPPLSRNISILYLDGTSMEEENCLGIENLTRLHQLSWKNCPLRYLPPNFHPERLYQLLLEGSKLEKLWEGVKSVRNLGVMSLSGCKNLIELPDLSTAINLADLDLSQCESLKEIPDLSKALPLFKMKLSGCKSLKEIPNLSNARNLKELDMSRCTSLKLLPTNFKLGASTSLNLTGCSQLTSLDEDAQKFILDSAFKYAILPGKEVPTYFTHRIRGSSLTVPLPQSALSQRKFEFRACIVPGLVTGSLSPKMIIIHCKFRSVTGMFKVDSVTDFCEMDHMVVFYFAFCPQDEVDLSFQLDVMFEFEVRLDTNEPIPACKIKECGVRVLDDPSQDANDRSSETEYTDQPEESDEETERCKKRIRFRDKDALMMQMTGEPSQEQSERGKKALHVLEDVSLDPVITVREDAEIPTEDTTSSSQLVNYLRVQTVEDFLFTIAADDETADDEDNIS</sequence>
<evidence type="ECO:0000256" key="4">
    <source>
        <dbReference type="ARBA" id="ARBA00022801"/>
    </source>
</evidence>
<dbReference type="PANTHER" id="PTHR11017">
    <property type="entry name" value="LEUCINE-RICH REPEAT-CONTAINING PROTEIN"/>
    <property type="match status" value="1"/>
</dbReference>
<dbReference type="GO" id="GO:0061809">
    <property type="term" value="F:NAD+ nucleosidase activity, cyclic ADP-ribose generating"/>
    <property type="evidence" value="ECO:0007669"/>
    <property type="project" value="UniProtKB-EC"/>
</dbReference>
<evidence type="ECO:0000256" key="6">
    <source>
        <dbReference type="ARBA" id="ARBA00023027"/>
    </source>
</evidence>
<dbReference type="FunFam" id="3.80.10.10:FF:000386">
    <property type="entry name" value="Disease resistance protein RPS4"/>
    <property type="match status" value="1"/>
</dbReference>
<evidence type="ECO:0000256" key="7">
    <source>
        <dbReference type="ARBA" id="ARBA00047304"/>
    </source>
</evidence>
<feature type="compositionally biased region" description="Acidic residues" evidence="8">
    <location>
        <begin position="1074"/>
        <end position="1086"/>
    </location>
</feature>
<dbReference type="Gene3D" id="3.80.10.10">
    <property type="entry name" value="Ribonuclease Inhibitor"/>
    <property type="match status" value="3"/>
</dbReference>
<dbReference type="PANTHER" id="PTHR11017:SF274">
    <property type="entry name" value="ADP-RIBOSYL CYCLASE_CYCLIC ADP-RIBOSE HYDROLASE-RELATED"/>
    <property type="match status" value="1"/>
</dbReference>
<dbReference type="InterPro" id="IPR044974">
    <property type="entry name" value="Disease_R_plants"/>
</dbReference>
<reference evidence="11" key="1">
    <citation type="journal article" date="2015" name="Nat. Plants">
        <title>Genome expansion of Arabis alpina linked with retrotransposition and reduced symmetric DNA methylation.</title>
        <authorList>
            <person name="Willing E.M."/>
            <person name="Rawat V."/>
            <person name="Mandakova T."/>
            <person name="Maumus F."/>
            <person name="James G.V."/>
            <person name="Nordstroem K.J."/>
            <person name="Becker C."/>
            <person name="Warthmann N."/>
            <person name="Chica C."/>
            <person name="Szarzynska B."/>
            <person name="Zytnicki M."/>
            <person name="Albani M.C."/>
            <person name="Kiefer C."/>
            <person name="Bergonzi S."/>
            <person name="Castaings L."/>
            <person name="Mateos J.L."/>
            <person name="Berns M.C."/>
            <person name="Bujdoso N."/>
            <person name="Piofczyk T."/>
            <person name="de Lorenzo L."/>
            <person name="Barrero-Sicilia C."/>
            <person name="Mateos I."/>
            <person name="Piednoel M."/>
            <person name="Hagmann J."/>
            <person name="Chen-Min-Tao R."/>
            <person name="Iglesias-Fernandez R."/>
            <person name="Schuster S.C."/>
            <person name="Alonso-Blanco C."/>
            <person name="Roudier F."/>
            <person name="Carbonero P."/>
            <person name="Paz-Ares J."/>
            <person name="Davis S.J."/>
            <person name="Pecinka A."/>
            <person name="Quesneville H."/>
            <person name="Colot V."/>
            <person name="Lysak M.A."/>
            <person name="Weigel D."/>
            <person name="Coupland G."/>
            <person name="Schneeberger K."/>
        </authorList>
    </citation>
    <scope>NUCLEOTIDE SEQUENCE [LARGE SCALE GENOMIC DNA]</scope>
    <source>
        <strain evidence="11">cv. Pajares</strain>
    </source>
</reference>
<evidence type="ECO:0000256" key="3">
    <source>
        <dbReference type="ARBA" id="ARBA00022737"/>
    </source>
</evidence>
<keyword evidence="6" id="KW-0520">NAD</keyword>
<dbReference type="InterPro" id="IPR042197">
    <property type="entry name" value="Apaf_helical"/>
</dbReference>
<evidence type="ECO:0000256" key="8">
    <source>
        <dbReference type="SAM" id="MobiDB-lite"/>
    </source>
</evidence>
<dbReference type="Gene3D" id="3.40.50.10140">
    <property type="entry name" value="Toll/interleukin-1 receptor homology (TIR) domain"/>
    <property type="match status" value="1"/>
</dbReference>
<dbReference type="InterPro" id="IPR002182">
    <property type="entry name" value="NB-ARC"/>
</dbReference>
<dbReference type="Proteomes" id="UP000029120">
    <property type="component" value="Unassembled WGS sequence"/>
</dbReference>
<dbReference type="GO" id="GO:0006952">
    <property type="term" value="P:defense response"/>
    <property type="evidence" value="ECO:0007669"/>
    <property type="project" value="UniProtKB-KW"/>
</dbReference>
<dbReference type="Pfam" id="PF23282">
    <property type="entry name" value="WHD_ROQ1"/>
    <property type="match status" value="1"/>
</dbReference>
<dbReference type="InterPro" id="IPR045344">
    <property type="entry name" value="C-JID"/>
</dbReference>
<dbReference type="AlphaFoldDB" id="A0A087FXY1"/>
<dbReference type="InterPro" id="IPR011713">
    <property type="entry name" value="Leu-rich_rpt_3"/>
</dbReference>
<protein>
    <recommendedName>
        <fullName evidence="1">ADP-ribosyl cyclase/cyclic ADP-ribose hydrolase</fullName>
        <ecNumber evidence="1">3.2.2.6</ecNumber>
    </recommendedName>
</protein>
<dbReference type="SUPFAM" id="SSF52200">
    <property type="entry name" value="Toll/Interleukin receptor TIR domain"/>
    <property type="match status" value="1"/>
</dbReference>
<evidence type="ECO:0000256" key="2">
    <source>
        <dbReference type="ARBA" id="ARBA00022614"/>
    </source>
</evidence>
<keyword evidence="3" id="KW-0677">Repeat</keyword>
<evidence type="ECO:0000256" key="5">
    <source>
        <dbReference type="ARBA" id="ARBA00022821"/>
    </source>
</evidence>
<dbReference type="EMBL" id="KL988722">
    <property type="protein sequence ID" value="KFK22483.1"/>
    <property type="molecule type" value="Genomic_DNA"/>
</dbReference>
<evidence type="ECO:0000313" key="10">
    <source>
        <dbReference type="EMBL" id="KFK22483.1"/>
    </source>
</evidence>
<feature type="region of interest" description="Disordered" evidence="8">
    <location>
        <begin position="1060"/>
        <end position="1088"/>
    </location>
</feature>
<dbReference type="PROSITE" id="PS50104">
    <property type="entry name" value="TIR"/>
    <property type="match status" value="1"/>
</dbReference>
<dbReference type="OrthoDB" id="2018313at2759"/>
<dbReference type="FunFam" id="1.10.8.430:FF:000002">
    <property type="entry name" value="Disease resistance protein (TIR-NBS-LRR class)"/>
    <property type="match status" value="1"/>
</dbReference>
<dbReference type="EC" id="3.2.2.6" evidence="1"/>
<dbReference type="Pfam" id="PF20160">
    <property type="entry name" value="C-JID"/>
    <property type="match status" value="1"/>
</dbReference>
<feature type="domain" description="TIR" evidence="9">
    <location>
        <begin position="13"/>
        <end position="177"/>
    </location>
</feature>
<dbReference type="InterPro" id="IPR035897">
    <property type="entry name" value="Toll_tir_struct_dom_sf"/>
</dbReference>
<dbReference type="OMA" id="CEESITN"/>